<evidence type="ECO:0000259" key="1">
    <source>
        <dbReference type="Pfam" id="PF01408"/>
    </source>
</evidence>
<dbReference type="InterPro" id="IPR006311">
    <property type="entry name" value="TAT_signal"/>
</dbReference>
<dbReference type="InterPro" id="IPR055170">
    <property type="entry name" value="GFO_IDH_MocA-like_dom"/>
</dbReference>
<dbReference type="Proteomes" id="UP001597118">
    <property type="component" value="Unassembled WGS sequence"/>
</dbReference>
<dbReference type="RefSeq" id="WP_379664152.1">
    <property type="nucleotide sequence ID" value="NZ_JBHUDG010000050.1"/>
</dbReference>
<dbReference type="PANTHER" id="PTHR43818:SF12">
    <property type="entry name" value="NADH-DEPENDENT DEHYDROGENASE-RELATED"/>
    <property type="match status" value="1"/>
</dbReference>
<evidence type="ECO:0000259" key="2">
    <source>
        <dbReference type="Pfam" id="PF22725"/>
    </source>
</evidence>
<dbReference type="InterPro" id="IPR036291">
    <property type="entry name" value="NAD(P)-bd_dom_sf"/>
</dbReference>
<proteinExistence type="predicted"/>
<feature type="domain" description="Gfo/Idh/MocA-like oxidoreductase N-terminal" evidence="1">
    <location>
        <begin position="35"/>
        <end position="155"/>
    </location>
</feature>
<dbReference type="SUPFAM" id="SSF55347">
    <property type="entry name" value="Glyceraldehyde-3-phosphate dehydrogenase-like, C-terminal domain"/>
    <property type="match status" value="1"/>
</dbReference>
<accession>A0ABW4IGB8</accession>
<organism evidence="3 4">
    <name type="scientific">Pseudopedobacter beijingensis</name>
    <dbReference type="NCBI Taxonomy" id="1207056"/>
    <lineage>
        <taxon>Bacteria</taxon>
        <taxon>Pseudomonadati</taxon>
        <taxon>Bacteroidota</taxon>
        <taxon>Sphingobacteriia</taxon>
        <taxon>Sphingobacteriales</taxon>
        <taxon>Sphingobacteriaceae</taxon>
        <taxon>Pseudopedobacter</taxon>
    </lineage>
</organism>
<dbReference type="PROSITE" id="PS51318">
    <property type="entry name" value="TAT"/>
    <property type="match status" value="1"/>
</dbReference>
<reference evidence="4" key="1">
    <citation type="journal article" date="2019" name="Int. J. Syst. Evol. Microbiol.">
        <title>The Global Catalogue of Microorganisms (GCM) 10K type strain sequencing project: providing services to taxonomists for standard genome sequencing and annotation.</title>
        <authorList>
            <consortium name="The Broad Institute Genomics Platform"/>
            <consortium name="The Broad Institute Genome Sequencing Center for Infectious Disease"/>
            <person name="Wu L."/>
            <person name="Ma J."/>
        </authorList>
    </citation>
    <scope>NUCLEOTIDE SEQUENCE [LARGE SCALE GENOMIC DNA]</scope>
    <source>
        <strain evidence="4">CCUG 53762</strain>
    </source>
</reference>
<dbReference type="Pfam" id="PF01408">
    <property type="entry name" value="GFO_IDH_MocA"/>
    <property type="match status" value="1"/>
</dbReference>
<dbReference type="PANTHER" id="PTHR43818">
    <property type="entry name" value="BCDNA.GH03377"/>
    <property type="match status" value="1"/>
</dbReference>
<name>A0ABW4IGB8_9SPHI</name>
<evidence type="ECO:0000313" key="4">
    <source>
        <dbReference type="Proteomes" id="UP001597118"/>
    </source>
</evidence>
<dbReference type="InterPro" id="IPR000683">
    <property type="entry name" value="Gfo/Idh/MocA-like_OxRdtase_N"/>
</dbReference>
<feature type="domain" description="GFO/IDH/MocA-like oxidoreductase" evidence="2">
    <location>
        <begin position="163"/>
        <end position="295"/>
    </location>
</feature>
<comment type="caution">
    <text evidence="3">The sequence shown here is derived from an EMBL/GenBank/DDBJ whole genome shotgun (WGS) entry which is preliminary data.</text>
</comment>
<dbReference type="Pfam" id="PF22725">
    <property type="entry name" value="GFO_IDH_MocA_C3"/>
    <property type="match status" value="1"/>
</dbReference>
<dbReference type="Gene3D" id="3.30.360.10">
    <property type="entry name" value="Dihydrodipicolinate Reductase, domain 2"/>
    <property type="match status" value="1"/>
</dbReference>
<gene>
    <name evidence="3" type="ORF">ACFSAH_18070</name>
</gene>
<protein>
    <submittedName>
        <fullName evidence="3">Gfo/Idh/MocA family protein</fullName>
    </submittedName>
</protein>
<dbReference type="SUPFAM" id="SSF51735">
    <property type="entry name" value="NAD(P)-binding Rossmann-fold domains"/>
    <property type="match status" value="1"/>
</dbReference>
<dbReference type="InterPro" id="IPR050463">
    <property type="entry name" value="Gfo/Idh/MocA_oxidrdct_glycsds"/>
</dbReference>
<sequence>MSFNRRDFIKGSAMSLAGITLSGIPMSTFGKEGKIRIGIIGCGQRGQGIASTIKNIKDMEVVCFCDISKTALEKVKKFAESNAKFYTDYHDLLVNRQVDAVIIATPLYLHYRMSVDTLDAKKHLYVEKTMTYNIQEALDLEKRMKNSNLVLQVGHQYRYYDMYHKIKEIVSQGWLGQVTHIESQYNMNNNWRRPVGSGEFERAVNWRMYKEYSGGIIAELCAHQIDVVNWLLDGHPKKVVGLGGVDFWKDGRETFDNIRTIYEYDNGVKSSVTSVLSNQHNSYAMRILGSKGTIEISRNKAYFSPEPSKVILGEVDGVTGATLEAVKSKGKTEIKYSSPDGLNQEPTVYSLMAFADCIKNGKKPFSDVHTGKDTAIAVHMGNAAVETGVTQYWNYG</sequence>
<dbReference type="EMBL" id="JBHUDG010000050">
    <property type="protein sequence ID" value="MFD1631786.1"/>
    <property type="molecule type" value="Genomic_DNA"/>
</dbReference>
<evidence type="ECO:0000313" key="3">
    <source>
        <dbReference type="EMBL" id="MFD1631786.1"/>
    </source>
</evidence>
<dbReference type="Gene3D" id="3.40.50.720">
    <property type="entry name" value="NAD(P)-binding Rossmann-like Domain"/>
    <property type="match status" value="1"/>
</dbReference>
<keyword evidence="4" id="KW-1185">Reference proteome</keyword>